<dbReference type="InterPro" id="IPR002156">
    <property type="entry name" value="RNaseH_domain"/>
</dbReference>
<feature type="region of interest" description="Disordered" evidence="1">
    <location>
        <begin position="1"/>
        <end position="21"/>
    </location>
</feature>
<dbReference type="AlphaFoldDB" id="A0A5P1FBE6"/>
<reference evidence="4" key="1">
    <citation type="journal article" date="2017" name="Nat. Commun.">
        <title>The asparagus genome sheds light on the origin and evolution of a young Y chromosome.</title>
        <authorList>
            <person name="Harkess A."/>
            <person name="Zhou J."/>
            <person name="Xu C."/>
            <person name="Bowers J.E."/>
            <person name="Van der Hulst R."/>
            <person name="Ayyampalayam S."/>
            <person name="Mercati F."/>
            <person name="Riccardi P."/>
            <person name="McKain M.R."/>
            <person name="Kakrana A."/>
            <person name="Tang H."/>
            <person name="Ray J."/>
            <person name="Groenendijk J."/>
            <person name="Arikit S."/>
            <person name="Mathioni S.M."/>
            <person name="Nakano M."/>
            <person name="Shan H."/>
            <person name="Telgmann-Rauber A."/>
            <person name="Kanno A."/>
            <person name="Yue Z."/>
            <person name="Chen H."/>
            <person name="Li W."/>
            <person name="Chen Y."/>
            <person name="Xu X."/>
            <person name="Zhang Y."/>
            <person name="Luo S."/>
            <person name="Chen H."/>
            <person name="Gao J."/>
            <person name="Mao Z."/>
            <person name="Pires J.C."/>
            <person name="Luo M."/>
            <person name="Kudrna D."/>
            <person name="Wing R.A."/>
            <person name="Meyers B.C."/>
            <person name="Yi K."/>
            <person name="Kong H."/>
            <person name="Lavrijsen P."/>
            <person name="Sunseri F."/>
            <person name="Falavigna A."/>
            <person name="Ye Y."/>
            <person name="Leebens-Mack J.H."/>
            <person name="Chen G."/>
        </authorList>
    </citation>
    <scope>NUCLEOTIDE SEQUENCE [LARGE SCALE GENOMIC DNA]</scope>
    <source>
        <strain evidence="4">cv. DH0086</strain>
    </source>
</reference>
<evidence type="ECO:0000259" key="2">
    <source>
        <dbReference type="Pfam" id="PF13456"/>
    </source>
</evidence>
<sequence length="263" mass="29736">MDNPSPKPPFEQNRTANNSPFADQVIDLCQCDEDTGDEGFFHDASMNTATNEGEEEIEPYQNDDESEYEVLSGGDETMAIIIDGEKDEIMEDEFTNEVQDQHDIPKCWRYVEVAGSFYANEGGGGFVLRACDGKALLAQAFPAPGDSILHVDAYAINKAMEEMISLNEEDVVFCLESEVLYNSIQSGCLVPDVSLARLRDSIYWYKQKHSFRVMLSKREDLEAAKWLSFCGRICRQYCQWDSSRPWPPVLEHIVKAKSSVEVQ</sequence>
<feature type="compositionally biased region" description="Polar residues" evidence="1">
    <location>
        <begin position="12"/>
        <end position="21"/>
    </location>
</feature>
<evidence type="ECO:0000313" key="3">
    <source>
        <dbReference type="EMBL" id="ONK73961.1"/>
    </source>
</evidence>
<evidence type="ECO:0000313" key="4">
    <source>
        <dbReference type="Proteomes" id="UP000243459"/>
    </source>
</evidence>
<dbReference type="Pfam" id="PF13456">
    <property type="entry name" value="RVT_3"/>
    <property type="match status" value="1"/>
</dbReference>
<proteinExistence type="predicted"/>
<keyword evidence="4" id="KW-1185">Reference proteome</keyword>
<dbReference type="Proteomes" id="UP000243459">
    <property type="component" value="Chromosome 3"/>
</dbReference>
<feature type="domain" description="RNase H type-1" evidence="2">
    <location>
        <begin position="118"/>
        <end position="228"/>
    </location>
</feature>
<gene>
    <name evidence="3" type="ORF">A4U43_C03F1370</name>
</gene>
<name>A0A5P1FBE6_ASPOF</name>
<organism evidence="3 4">
    <name type="scientific">Asparagus officinalis</name>
    <name type="common">Garden asparagus</name>
    <dbReference type="NCBI Taxonomy" id="4686"/>
    <lineage>
        <taxon>Eukaryota</taxon>
        <taxon>Viridiplantae</taxon>
        <taxon>Streptophyta</taxon>
        <taxon>Embryophyta</taxon>
        <taxon>Tracheophyta</taxon>
        <taxon>Spermatophyta</taxon>
        <taxon>Magnoliopsida</taxon>
        <taxon>Liliopsida</taxon>
        <taxon>Asparagales</taxon>
        <taxon>Asparagaceae</taxon>
        <taxon>Asparagoideae</taxon>
        <taxon>Asparagus</taxon>
    </lineage>
</organism>
<protein>
    <recommendedName>
        <fullName evidence="2">RNase H type-1 domain-containing protein</fullName>
    </recommendedName>
</protein>
<dbReference type="EMBL" id="CM007383">
    <property type="protein sequence ID" value="ONK73961.1"/>
    <property type="molecule type" value="Genomic_DNA"/>
</dbReference>
<accession>A0A5P1FBE6</accession>
<dbReference type="Gramene" id="ONK73961">
    <property type="protein sequence ID" value="ONK73961"/>
    <property type="gene ID" value="A4U43_C03F1370"/>
</dbReference>
<dbReference type="GO" id="GO:0004523">
    <property type="term" value="F:RNA-DNA hybrid ribonuclease activity"/>
    <property type="evidence" value="ECO:0007669"/>
    <property type="project" value="InterPro"/>
</dbReference>
<dbReference type="GO" id="GO:0003676">
    <property type="term" value="F:nucleic acid binding"/>
    <property type="evidence" value="ECO:0007669"/>
    <property type="project" value="InterPro"/>
</dbReference>
<evidence type="ECO:0000256" key="1">
    <source>
        <dbReference type="SAM" id="MobiDB-lite"/>
    </source>
</evidence>